<organism evidence="1 2">
    <name type="scientific">Robertkochia marina</name>
    <dbReference type="NCBI Taxonomy" id="1227945"/>
    <lineage>
        <taxon>Bacteria</taxon>
        <taxon>Pseudomonadati</taxon>
        <taxon>Bacteroidota</taxon>
        <taxon>Flavobacteriia</taxon>
        <taxon>Flavobacteriales</taxon>
        <taxon>Flavobacteriaceae</taxon>
        <taxon>Robertkochia</taxon>
    </lineage>
</organism>
<dbReference type="EMBL" id="SSMC01000003">
    <property type="protein sequence ID" value="THD66644.1"/>
    <property type="molecule type" value="Genomic_DNA"/>
</dbReference>
<keyword evidence="2" id="KW-1185">Reference proteome</keyword>
<name>A0A4V3UY09_9FLAO</name>
<dbReference type="OrthoDB" id="10005541at2"/>
<gene>
    <name evidence="1" type="ORF">E7Z59_12720</name>
</gene>
<evidence type="ECO:0000313" key="2">
    <source>
        <dbReference type="Proteomes" id="UP000305939"/>
    </source>
</evidence>
<reference evidence="1 2" key="1">
    <citation type="submission" date="2019-04" db="EMBL/GenBank/DDBJ databases">
        <title>Draft genome sequence of Robertkochia marina CC-AMO-30D.</title>
        <authorList>
            <person name="Hameed A."/>
            <person name="Lin S.-Y."/>
            <person name="Shahina M."/>
            <person name="Lai W.-A."/>
            <person name="Young C.-C."/>
        </authorList>
    </citation>
    <scope>NUCLEOTIDE SEQUENCE [LARGE SCALE GENOMIC DNA]</scope>
    <source>
        <strain evidence="1 2">CC-AMO-30D</strain>
    </source>
</reference>
<evidence type="ECO:0000313" key="1">
    <source>
        <dbReference type="EMBL" id="THD66644.1"/>
    </source>
</evidence>
<dbReference type="RefSeq" id="WP_136336715.1">
    <property type="nucleotide sequence ID" value="NZ_QXMP01000003.1"/>
</dbReference>
<sequence>MLGTKVTYFDNNKKSLDSVFDENGVFKSGNVYSYNVTGLVEEIVKYDQQGDVMSVNRIVYENGDIIELQWSENAISGITTRIDKVSYTSSQIIVERFDENNNKTYELQYGLNADGMIYKQDNGQTQIEVIYMEGLPLSKTITTSSGTQTVAYDYLNDPLPKDPWITIRKNQFGSFNNQLIFHFDGGLFSMESIVDLKKYLSSYSGKQFLYEFDENQLPVRIEEINGTTKVIRVIKYKEKV</sequence>
<accession>A0A4V3UY09</accession>
<protein>
    <submittedName>
        <fullName evidence="1">Uncharacterized protein</fullName>
    </submittedName>
</protein>
<comment type="caution">
    <text evidence="1">The sequence shown here is derived from an EMBL/GenBank/DDBJ whole genome shotgun (WGS) entry which is preliminary data.</text>
</comment>
<dbReference type="Proteomes" id="UP000305939">
    <property type="component" value="Unassembled WGS sequence"/>
</dbReference>
<proteinExistence type="predicted"/>
<dbReference type="AlphaFoldDB" id="A0A4V3UY09"/>
<dbReference type="Gene3D" id="3.90.930.1">
    <property type="match status" value="1"/>
</dbReference>